<proteinExistence type="predicted"/>
<name>A0A084H3G1_METID</name>
<organism evidence="1 2">
    <name type="scientific">Metabacillus indicus</name>
    <name type="common">Bacillus indicus</name>
    <dbReference type="NCBI Taxonomy" id="246786"/>
    <lineage>
        <taxon>Bacteria</taxon>
        <taxon>Bacillati</taxon>
        <taxon>Bacillota</taxon>
        <taxon>Bacilli</taxon>
        <taxon>Bacillales</taxon>
        <taxon>Bacillaceae</taxon>
        <taxon>Metabacillus</taxon>
    </lineage>
</organism>
<gene>
    <name evidence="1" type="ORF">GS18_0204140</name>
</gene>
<comment type="caution">
    <text evidence="1">The sequence shown here is derived from an EMBL/GenBank/DDBJ whole genome shotgun (WGS) entry which is preliminary data.</text>
</comment>
<reference evidence="1 2" key="1">
    <citation type="journal article" date="2005" name="Int. J. Syst. Evol. Microbiol.">
        <title>Bacillus cibi sp. nov., isolated from jeotgal, a traditional Korean fermented seafood.</title>
        <authorList>
            <person name="Yoon J.H."/>
            <person name="Lee C.H."/>
            <person name="Oh T.K."/>
        </authorList>
    </citation>
    <scope>NUCLEOTIDE SEQUENCE [LARGE SCALE GENOMIC DNA]</scope>
    <source>
        <strain evidence="1 2">DSM 16189</strain>
    </source>
</reference>
<protein>
    <submittedName>
        <fullName evidence="1">Uncharacterized protein</fullName>
    </submittedName>
</protein>
<evidence type="ECO:0000313" key="1">
    <source>
        <dbReference type="EMBL" id="KEZ54123.1"/>
    </source>
</evidence>
<sequence length="114" mass="13298">MAKLDLEQTFQLFLRLMNEDKRLACTVKKTAGIPFLYIAHKGNASANELALLIEKSARTAMRGKRLTAETVFVREDKNLYVFRHRFYVPQEKMFCCGNLCDDCIRLKNRHKKRG</sequence>
<dbReference type="Proteomes" id="UP000028549">
    <property type="component" value="Unassembled WGS sequence"/>
</dbReference>
<keyword evidence="2" id="KW-1185">Reference proteome</keyword>
<evidence type="ECO:0000313" key="2">
    <source>
        <dbReference type="Proteomes" id="UP000028549"/>
    </source>
</evidence>
<dbReference type="AlphaFoldDB" id="A0A084H3G1"/>
<accession>A0A084H3G1</accession>
<dbReference type="EMBL" id="JNVC02000001">
    <property type="protein sequence ID" value="KEZ54123.1"/>
    <property type="molecule type" value="Genomic_DNA"/>
</dbReference>